<evidence type="ECO:0000256" key="2">
    <source>
        <dbReference type="ARBA" id="ARBA00006945"/>
    </source>
</evidence>
<evidence type="ECO:0000256" key="3">
    <source>
        <dbReference type="ARBA" id="ARBA00022448"/>
    </source>
</evidence>
<keyword evidence="8 10" id="KW-0472">Membrane</keyword>
<keyword evidence="4 10" id="KW-0812">Transmembrane</keyword>
<keyword evidence="3" id="KW-0813">Transport</keyword>
<evidence type="ECO:0000313" key="14">
    <source>
        <dbReference type="Proteomes" id="UP000188533"/>
    </source>
</evidence>
<keyword evidence="7 10" id="KW-1133">Transmembrane helix</keyword>
<dbReference type="GO" id="GO:0005793">
    <property type="term" value="C:endoplasmic reticulum-Golgi intermediate compartment"/>
    <property type="evidence" value="ECO:0007669"/>
    <property type="project" value="TreeGrafter"/>
</dbReference>
<comment type="similarity">
    <text evidence="2">Belongs to the SURF4 family.</text>
</comment>
<name>A0A1Q3DXE5_LENED</name>
<dbReference type="GO" id="GO:0004553">
    <property type="term" value="F:hydrolase activity, hydrolyzing O-glycosyl compounds"/>
    <property type="evidence" value="ECO:0007669"/>
    <property type="project" value="InterPro"/>
</dbReference>
<feature type="transmembrane region" description="Helical" evidence="10">
    <location>
        <begin position="470"/>
        <end position="487"/>
    </location>
</feature>
<feature type="transmembrane region" description="Helical" evidence="10">
    <location>
        <begin position="507"/>
        <end position="526"/>
    </location>
</feature>
<dbReference type="Proteomes" id="UP000188533">
    <property type="component" value="Unassembled WGS sequence"/>
</dbReference>
<organism evidence="13 14">
    <name type="scientific">Lentinula edodes</name>
    <name type="common">Shiitake mushroom</name>
    <name type="synonym">Lentinus edodes</name>
    <dbReference type="NCBI Taxonomy" id="5353"/>
    <lineage>
        <taxon>Eukaryota</taxon>
        <taxon>Fungi</taxon>
        <taxon>Dikarya</taxon>
        <taxon>Basidiomycota</taxon>
        <taxon>Agaricomycotina</taxon>
        <taxon>Agaricomycetes</taxon>
        <taxon>Agaricomycetidae</taxon>
        <taxon>Agaricales</taxon>
        <taxon>Marasmiineae</taxon>
        <taxon>Omphalotaceae</taxon>
        <taxon>Lentinula</taxon>
    </lineage>
</organism>
<feature type="transmembrane region" description="Helical" evidence="10">
    <location>
        <begin position="419"/>
        <end position="437"/>
    </location>
</feature>
<reference evidence="13 14" key="2">
    <citation type="submission" date="2017-02" db="EMBL/GenBank/DDBJ databases">
        <title>A genome survey and senescence transcriptome analysis in Lentinula edodes.</title>
        <authorList>
            <person name="Sakamoto Y."/>
            <person name="Nakade K."/>
            <person name="Sato S."/>
            <person name="Yoshida Y."/>
            <person name="Miyazaki K."/>
            <person name="Natsume S."/>
            <person name="Konno N."/>
        </authorList>
    </citation>
    <scope>NUCLEOTIDE SEQUENCE [LARGE SCALE GENOMIC DNA]</scope>
    <source>
        <strain evidence="13 14">NBRC 111202</strain>
    </source>
</reference>
<feature type="compositionally biased region" description="Polar residues" evidence="9">
    <location>
        <begin position="245"/>
        <end position="255"/>
    </location>
</feature>
<dbReference type="PROSITE" id="PS51762">
    <property type="entry name" value="GH16_2"/>
    <property type="match status" value="1"/>
</dbReference>
<evidence type="ECO:0000256" key="8">
    <source>
        <dbReference type="ARBA" id="ARBA00023136"/>
    </source>
</evidence>
<dbReference type="GO" id="GO:0015031">
    <property type="term" value="P:protein transport"/>
    <property type="evidence" value="ECO:0007669"/>
    <property type="project" value="UniProtKB-KW"/>
</dbReference>
<keyword evidence="6" id="KW-0653">Protein transport</keyword>
<evidence type="ECO:0000256" key="6">
    <source>
        <dbReference type="ARBA" id="ARBA00022927"/>
    </source>
</evidence>
<dbReference type="InterPro" id="IPR002995">
    <property type="entry name" value="Surf4"/>
</dbReference>
<feature type="domain" description="GH16" evidence="12">
    <location>
        <begin position="23"/>
        <end position="285"/>
    </location>
</feature>
<dbReference type="EMBL" id="BDGU01000016">
    <property type="protein sequence ID" value="GAV99686.1"/>
    <property type="molecule type" value="Genomic_DNA"/>
</dbReference>
<evidence type="ECO:0000256" key="9">
    <source>
        <dbReference type="SAM" id="MobiDB-lite"/>
    </source>
</evidence>
<dbReference type="InterPro" id="IPR045214">
    <property type="entry name" value="Surf1/Surf4"/>
</dbReference>
<evidence type="ECO:0000313" key="13">
    <source>
        <dbReference type="EMBL" id="GAV99686.1"/>
    </source>
</evidence>
<dbReference type="GO" id="GO:0005975">
    <property type="term" value="P:carbohydrate metabolic process"/>
    <property type="evidence" value="ECO:0007669"/>
    <property type="project" value="InterPro"/>
</dbReference>
<dbReference type="GO" id="GO:0005789">
    <property type="term" value="C:endoplasmic reticulum membrane"/>
    <property type="evidence" value="ECO:0007669"/>
    <property type="project" value="UniProtKB-SubCell"/>
</dbReference>
<dbReference type="STRING" id="5353.A0A1Q3DXE5"/>
<dbReference type="AlphaFoldDB" id="A0A1Q3DXE5"/>
<evidence type="ECO:0000256" key="10">
    <source>
        <dbReference type="SAM" id="Phobius"/>
    </source>
</evidence>
<feature type="chain" id="PRO_5013157002" evidence="11">
    <location>
        <begin position="26"/>
        <end position="533"/>
    </location>
</feature>
<feature type="transmembrane region" description="Helical" evidence="10">
    <location>
        <begin position="324"/>
        <end position="348"/>
    </location>
</feature>
<dbReference type="GO" id="GO:0007030">
    <property type="term" value="P:Golgi organization"/>
    <property type="evidence" value="ECO:0007669"/>
    <property type="project" value="TreeGrafter"/>
</dbReference>
<keyword evidence="14" id="KW-1185">Reference proteome</keyword>
<gene>
    <name evidence="13" type="ORF">LENED_001161</name>
</gene>
<dbReference type="PANTHER" id="PTHR23427:SF1">
    <property type="entry name" value="SURFEIT LOCUS PROTEIN 4"/>
    <property type="match status" value="1"/>
</dbReference>
<accession>A0A1Q3DXE5</accession>
<dbReference type="Gene3D" id="2.60.120.200">
    <property type="match status" value="1"/>
</dbReference>
<keyword evidence="5" id="KW-0256">Endoplasmic reticulum</keyword>
<sequence length="533" mass="58954">MIYLRNQFSAVVLAVAFLAIPLVRAATTVIPSTSFSSYTTLEQYWAYLYPWGSDHNGSARMVGNSSYHENIVIASSTLSLIATPTSGAVPPTSTANPNPAIHYASGTIYAKEQITVTSANSYTITGEFSAPTTFGTWPAFWLTAVVGWPPETDLGEWKGTADTWFNTFNTSTVVVSDIVPWPSDLSFHSLKAVLTAESNNVDVRIDFYMDNELKTTQFGSGFVGAALWFIARPQSANYNPDPHGLSNSRPSTGYRSANPDDPIEKLRAISKQVEDSIEIYAQPLKPHLPAIGRFMIVVTFLEDALRILTQWSDQIWYLQQHRHFPWGLSHLFLLLNVVVMLGASGAVILKRYTEYSVAGLLGVVVIQGFGYGLIFDLTFFLRNLSVIGGLFMVFSDSMITRKKLFAGLPSLSETDRRKYFLLAGRVLLIFLFLGFIIQGTWNIARVLVSIVGLAACIMVAVGFKAKWSAAFLVFVLSVFNVFANNWWSVPSAHPQRDFLKYDFFQTLSIVGGLILLVNMGPGGLSVDEKKKNY</sequence>
<dbReference type="PANTHER" id="PTHR23427">
    <property type="entry name" value="SURFEIT LOCUS PROTEIN"/>
    <property type="match status" value="1"/>
</dbReference>
<comment type="caution">
    <text evidence="13">The sequence shown here is derived from an EMBL/GenBank/DDBJ whole genome shotgun (WGS) entry which is preliminary data.</text>
</comment>
<proteinExistence type="inferred from homology"/>
<dbReference type="InterPro" id="IPR000757">
    <property type="entry name" value="Beta-glucanase-like"/>
</dbReference>
<evidence type="ECO:0000256" key="5">
    <source>
        <dbReference type="ARBA" id="ARBA00022824"/>
    </source>
</evidence>
<comment type="subcellular location">
    <subcellularLocation>
        <location evidence="1">Endoplasmic reticulum membrane</location>
        <topology evidence="1">Multi-pass membrane protein</topology>
    </subcellularLocation>
</comment>
<reference evidence="13 14" key="1">
    <citation type="submission" date="2016-08" db="EMBL/GenBank/DDBJ databases">
        <authorList>
            <consortium name="Lentinula edodes genome sequencing consortium"/>
            <person name="Sakamoto Y."/>
            <person name="Nakade K."/>
            <person name="Sato S."/>
            <person name="Yoshida Y."/>
            <person name="Miyazaki K."/>
            <person name="Natsume S."/>
            <person name="Konno N."/>
        </authorList>
    </citation>
    <scope>NUCLEOTIDE SEQUENCE [LARGE SCALE GENOMIC DNA]</scope>
    <source>
        <strain evidence="13 14">NBRC 111202</strain>
    </source>
</reference>
<evidence type="ECO:0000256" key="11">
    <source>
        <dbReference type="SAM" id="SignalP"/>
    </source>
</evidence>
<dbReference type="InterPro" id="IPR013320">
    <property type="entry name" value="ConA-like_dom_sf"/>
</dbReference>
<dbReference type="SUPFAM" id="SSF49899">
    <property type="entry name" value="Concanavalin A-like lectins/glucanases"/>
    <property type="match status" value="1"/>
</dbReference>
<feature type="transmembrane region" description="Helical" evidence="10">
    <location>
        <begin position="380"/>
        <end position="399"/>
    </location>
</feature>
<feature type="signal peptide" evidence="11">
    <location>
        <begin position="1"/>
        <end position="25"/>
    </location>
</feature>
<evidence type="ECO:0000256" key="4">
    <source>
        <dbReference type="ARBA" id="ARBA00022692"/>
    </source>
</evidence>
<feature type="region of interest" description="Disordered" evidence="9">
    <location>
        <begin position="240"/>
        <end position="260"/>
    </location>
</feature>
<dbReference type="Pfam" id="PF02077">
    <property type="entry name" value="SURF4"/>
    <property type="match status" value="1"/>
</dbReference>
<evidence type="ECO:0000256" key="7">
    <source>
        <dbReference type="ARBA" id="ARBA00022989"/>
    </source>
</evidence>
<protein>
    <submittedName>
        <fullName evidence="13">SURF4-domain-containing partial</fullName>
    </submittedName>
</protein>
<feature type="transmembrane region" description="Helical" evidence="10">
    <location>
        <begin position="443"/>
        <end position="463"/>
    </location>
</feature>
<feature type="transmembrane region" description="Helical" evidence="10">
    <location>
        <begin position="355"/>
        <end position="374"/>
    </location>
</feature>
<evidence type="ECO:0000256" key="1">
    <source>
        <dbReference type="ARBA" id="ARBA00004477"/>
    </source>
</evidence>
<evidence type="ECO:0000259" key="12">
    <source>
        <dbReference type="PROSITE" id="PS51762"/>
    </source>
</evidence>
<keyword evidence="11" id="KW-0732">Signal</keyword>